<dbReference type="RefSeq" id="WP_039372944.1">
    <property type="nucleotide sequence ID" value="NZ_JWTA01000021.1"/>
</dbReference>
<evidence type="ECO:0000313" key="10">
    <source>
        <dbReference type="Proteomes" id="UP000031167"/>
    </source>
</evidence>
<dbReference type="Gene3D" id="3.40.309.10">
    <property type="entry name" value="Aldehyde Dehydrogenase, Chain A, domain 2"/>
    <property type="match status" value="1"/>
</dbReference>
<dbReference type="EMBL" id="JWTA01000021">
    <property type="protein sequence ID" value="KIC61243.1"/>
    <property type="molecule type" value="Genomic_DNA"/>
</dbReference>
<dbReference type="InterPro" id="IPR015590">
    <property type="entry name" value="Aldehyde_DH_dom"/>
</dbReference>
<dbReference type="OrthoDB" id="9762913at2"/>
<evidence type="ECO:0000256" key="1">
    <source>
        <dbReference type="ARBA" id="ARBA00009986"/>
    </source>
</evidence>
<dbReference type="PANTHER" id="PTHR42804:SF1">
    <property type="entry name" value="ALDEHYDE DEHYDROGENASE-RELATED"/>
    <property type="match status" value="1"/>
</dbReference>
<comment type="catalytic activity">
    <reaction evidence="3">
        <text>an aldehyde + NAD(+) + H2O = a carboxylate + NADH + 2 H(+)</text>
        <dbReference type="Rhea" id="RHEA:16185"/>
        <dbReference type="ChEBI" id="CHEBI:15377"/>
        <dbReference type="ChEBI" id="CHEBI:15378"/>
        <dbReference type="ChEBI" id="CHEBI:17478"/>
        <dbReference type="ChEBI" id="CHEBI:29067"/>
        <dbReference type="ChEBI" id="CHEBI:57540"/>
        <dbReference type="ChEBI" id="CHEBI:57945"/>
        <dbReference type="EC" id="1.2.1.3"/>
    </reaction>
</comment>
<dbReference type="AlphaFoldDB" id="A0A0B4E3S9"/>
<dbReference type="FunFam" id="3.40.309.10:FF:000012">
    <property type="entry name" value="Betaine aldehyde dehydrogenase"/>
    <property type="match status" value="1"/>
</dbReference>
<dbReference type="GO" id="GO:0006081">
    <property type="term" value="P:aldehyde metabolic process"/>
    <property type="evidence" value="ECO:0007669"/>
    <property type="project" value="InterPro"/>
</dbReference>
<gene>
    <name evidence="9" type="ORF">RM51_18195</name>
</gene>
<evidence type="ECO:0000256" key="7">
    <source>
        <dbReference type="RuleBase" id="RU003345"/>
    </source>
</evidence>
<dbReference type="SUPFAM" id="SSF53720">
    <property type="entry name" value="ALDH-like"/>
    <property type="match status" value="1"/>
</dbReference>
<dbReference type="PROSITE" id="PS00687">
    <property type="entry name" value="ALDEHYDE_DEHYDR_GLU"/>
    <property type="match status" value="1"/>
</dbReference>
<evidence type="ECO:0000259" key="8">
    <source>
        <dbReference type="Pfam" id="PF00171"/>
    </source>
</evidence>
<organism evidence="9 10">
    <name type="scientific">Chryseobacterium taiwanense</name>
    <dbReference type="NCBI Taxonomy" id="363331"/>
    <lineage>
        <taxon>Bacteria</taxon>
        <taxon>Pseudomonadati</taxon>
        <taxon>Bacteroidota</taxon>
        <taxon>Flavobacteriia</taxon>
        <taxon>Flavobacteriales</taxon>
        <taxon>Weeksellaceae</taxon>
        <taxon>Chryseobacterium group</taxon>
        <taxon>Chryseobacterium</taxon>
    </lineage>
</organism>
<dbReference type="PANTHER" id="PTHR42804">
    <property type="entry name" value="ALDEHYDE DEHYDROGENASE"/>
    <property type="match status" value="1"/>
</dbReference>
<name>A0A0B4E3S9_9FLAO</name>
<comment type="similarity">
    <text evidence="1 4 7">Belongs to the aldehyde dehydrogenase family.</text>
</comment>
<reference evidence="9 10" key="1">
    <citation type="submission" date="2014-12" db="EMBL/GenBank/DDBJ databases">
        <title>Genome sequencing of Chryseobacterium taiwanense TPW19.</title>
        <authorList>
            <person name="Tan P.W."/>
            <person name="Chan K.-G."/>
        </authorList>
    </citation>
    <scope>NUCLEOTIDE SEQUENCE [LARGE SCALE GENOMIC DNA]</scope>
    <source>
        <strain evidence="9 10">TPW19</strain>
    </source>
</reference>
<dbReference type="InterPro" id="IPR016160">
    <property type="entry name" value="Ald_DH_CS_CYS"/>
</dbReference>
<keyword evidence="2 4" id="KW-0560">Oxidoreductase</keyword>
<feature type="active site" evidence="5 6">
    <location>
        <position position="244"/>
    </location>
</feature>
<keyword evidence="10" id="KW-1185">Reference proteome</keyword>
<protein>
    <recommendedName>
        <fullName evidence="4">Aldehyde dehydrogenase</fullName>
    </recommendedName>
</protein>
<dbReference type="GO" id="GO:0004029">
    <property type="term" value="F:aldehyde dehydrogenase (NAD+) activity"/>
    <property type="evidence" value="ECO:0007669"/>
    <property type="project" value="UniProtKB-EC"/>
</dbReference>
<dbReference type="PROSITE" id="PS00070">
    <property type="entry name" value="ALDEHYDE_DEHYDR_CYS"/>
    <property type="match status" value="1"/>
</dbReference>
<feature type="active site" evidence="5">
    <location>
        <position position="278"/>
    </location>
</feature>
<dbReference type="Gene3D" id="3.40.605.10">
    <property type="entry name" value="Aldehyde Dehydrogenase, Chain A, domain 1"/>
    <property type="match status" value="1"/>
</dbReference>
<evidence type="ECO:0000313" key="9">
    <source>
        <dbReference type="EMBL" id="KIC61243.1"/>
    </source>
</evidence>
<sequence length="471" mass="50801">MKTVNKIYINGEFVTPNGTETLDLINPSNNQKIGEITLADEVDTRNAITAAKEAFKTFSKSTVDERISYLEKLKTAVENKKQELIDVMIEEYGGSKQFVTLSNNNTNSWFDSMIESIRNFEFEQTINSSKVLLQPVGVVGIITPWNASNSSVCSKVATAIAAGCTVVIKPSEMSGLQTQVLMDAFHDAGLPKGIINFVTGLGNVVGTELTINPTVSKISFTGSTAVGKLIAKTAVDTMKRVTLELGGKSPNIILDDANLEEVIPTAIFGAYMNSGQACIAPTRLLVPENQIDKVNEIAKATAEKVVVGLPQNDTTNLGPMVSVKQFERVQNYIKIGLEEGAVVLAGGEGKPEGLEAGNFVKPTIFTNVNNKMRIAQEEIFGPVLSIIPYETEEEAIEIANDTPYGLAAYISSSDVERAQKVASQIDAGRVCINGFKHDPMVPFGGFKQSGIGREYGVYGLEAYLEPKAVLQ</sequence>
<feature type="domain" description="Aldehyde dehydrogenase" evidence="8">
    <location>
        <begin position="14"/>
        <end position="469"/>
    </location>
</feature>
<dbReference type="InterPro" id="IPR016162">
    <property type="entry name" value="Ald_DH_N"/>
</dbReference>
<evidence type="ECO:0000256" key="6">
    <source>
        <dbReference type="PROSITE-ProRule" id="PRU10007"/>
    </source>
</evidence>
<dbReference type="Proteomes" id="UP000031167">
    <property type="component" value="Unassembled WGS sequence"/>
</dbReference>
<evidence type="ECO:0000256" key="4">
    <source>
        <dbReference type="PIRNR" id="PIRNR036492"/>
    </source>
</evidence>
<dbReference type="InterPro" id="IPR016161">
    <property type="entry name" value="Ald_DH/histidinol_DH"/>
</dbReference>
<dbReference type="Pfam" id="PF00171">
    <property type="entry name" value="Aldedh"/>
    <property type="match status" value="1"/>
</dbReference>
<dbReference type="STRING" id="363331.RM51_18195"/>
<evidence type="ECO:0000256" key="2">
    <source>
        <dbReference type="ARBA" id="ARBA00023002"/>
    </source>
</evidence>
<evidence type="ECO:0000256" key="3">
    <source>
        <dbReference type="ARBA" id="ARBA00049194"/>
    </source>
</evidence>
<accession>A0A0B4E3S9</accession>
<dbReference type="FunFam" id="3.40.605.10:FF:000007">
    <property type="entry name" value="NAD/NADP-dependent betaine aldehyde dehydrogenase"/>
    <property type="match status" value="1"/>
</dbReference>
<comment type="caution">
    <text evidence="9">The sequence shown here is derived from an EMBL/GenBank/DDBJ whole genome shotgun (WGS) entry which is preliminary data.</text>
</comment>
<dbReference type="InterPro" id="IPR016163">
    <property type="entry name" value="Ald_DH_C"/>
</dbReference>
<proteinExistence type="inferred from homology"/>
<dbReference type="InterPro" id="IPR012394">
    <property type="entry name" value="Aldehyde_DH_NAD(P)"/>
</dbReference>
<evidence type="ECO:0000256" key="5">
    <source>
        <dbReference type="PIRSR" id="PIRSR036492-1"/>
    </source>
</evidence>
<dbReference type="PIRSF" id="PIRSF036492">
    <property type="entry name" value="ALDH"/>
    <property type="match status" value="1"/>
</dbReference>
<dbReference type="InterPro" id="IPR029510">
    <property type="entry name" value="Ald_DH_CS_GLU"/>
</dbReference>
<dbReference type="CDD" id="cd07138">
    <property type="entry name" value="ALDH_CddD_SSP0762"/>
    <property type="match status" value="1"/>
</dbReference>